<dbReference type="Proteomes" id="UP000664417">
    <property type="component" value="Unassembled WGS sequence"/>
</dbReference>
<sequence>MKTWLCCLLFVCGCLVSAQSDVSGQAPVTLQVGVVGCNGLCDSVDVFVDVTGLAGSQHPAGLNAFVLAFDLSRSDVFASAVAGGDPELAWTFTHTSRDTVDTGNRLVVVGSVAATTAPNQNYQVANILLCGAAGAVTLTFVPEASSLGARLIDGDGPGPIAIQAPAAFNTAITTTFPLTFFTGISAWQTENSDYDLAAPAEVVDILDLVQLSNCGQP</sequence>
<feature type="signal peptide" evidence="1">
    <location>
        <begin position="1"/>
        <end position="18"/>
    </location>
</feature>
<proteinExistence type="predicted"/>
<keyword evidence="1" id="KW-0732">Signal</keyword>
<name>A0A8J7U7M9_9BACT</name>
<dbReference type="EMBL" id="JAFREP010000052">
    <property type="protein sequence ID" value="MBO1323174.1"/>
    <property type="molecule type" value="Genomic_DNA"/>
</dbReference>
<comment type="caution">
    <text evidence="2">The sequence shown here is derived from an EMBL/GenBank/DDBJ whole genome shotgun (WGS) entry which is preliminary data.</text>
</comment>
<evidence type="ECO:0000313" key="2">
    <source>
        <dbReference type="EMBL" id="MBO1323174.1"/>
    </source>
</evidence>
<keyword evidence="3" id="KW-1185">Reference proteome</keyword>
<organism evidence="2 3">
    <name type="scientific">Acanthopleuribacter pedis</name>
    <dbReference type="NCBI Taxonomy" id="442870"/>
    <lineage>
        <taxon>Bacteria</taxon>
        <taxon>Pseudomonadati</taxon>
        <taxon>Acidobacteriota</taxon>
        <taxon>Holophagae</taxon>
        <taxon>Acanthopleuribacterales</taxon>
        <taxon>Acanthopleuribacteraceae</taxon>
        <taxon>Acanthopleuribacter</taxon>
    </lineage>
</organism>
<evidence type="ECO:0000256" key="1">
    <source>
        <dbReference type="SAM" id="SignalP"/>
    </source>
</evidence>
<evidence type="ECO:0000313" key="3">
    <source>
        <dbReference type="Proteomes" id="UP000664417"/>
    </source>
</evidence>
<feature type="chain" id="PRO_5035273555" evidence="1">
    <location>
        <begin position="19"/>
        <end position="217"/>
    </location>
</feature>
<protein>
    <submittedName>
        <fullName evidence="2">Uncharacterized protein</fullName>
    </submittedName>
</protein>
<dbReference type="RefSeq" id="WP_207863156.1">
    <property type="nucleotide sequence ID" value="NZ_JAFREP010000052.1"/>
</dbReference>
<reference evidence="2" key="1">
    <citation type="submission" date="2021-03" db="EMBL/GenBank/DDBJ databases">
        <authorList>
            <person name="Wang G."/>
        </authorList>
    </citation>
    <scope>NUCLEOTIDE SEQUENCE</scope>
    <source>
        <strain evidence="2">KCTC 12899</strain>
    </source>
</reference>
<gene>
    <name evidence="2" type="ORF">J3U88_32215</name>
</gene>
<accession>A0A8J7U7M9</accession>
<dbReference type="AlphaFoldDB" id="A0A8J7U7M9"/>